<feature type="region of interest" description="Disordered" evidence="16">
    <location>
        <begin position="1"/>
        <end position="20"/>
    </location>
</feature>
<dbReference type="PANTHER" id="PTHR21000">
    <property type="entry name" value="DIHYDROXY-ACID DEHYDRATASE DAD"/>
    <property type="match status" value="1"/>
</dbReference>
<evidence type="ECO:0000256" key="14">
    <source>
        <dbReference type="ARBA" id="ARBA00029490"/>
    </source>
</evidence>
<accession>A0A8J7Q614</accession>
<dbReference type="GO" id="GO:0004160">
    <property type="term" value="F:dihydroxy-acid dehydratase activity"/>
    <property type="evidence" value="ECO:0007669"/>
    <property type="project" value="UniProtKB-UniRule"/>
</dbReference>
<evidence type="ECO:0000256" key="4">
    <source>
        <dbReference type="ARBA" id="ARBA00022714"/>
    </source>
</evidence>
<dbReference type="Pfam" id="PF24877">
    <property type="entry name" value="ILV_EDD_C"/>
    <property type="match status" value="1"/>
</dbReference>
<protein>
    <recommendedName>
        <fullName evidence="14 15">Dihydroxy-acid dehydratase</fullName>
        <shortName evidence="15">DAD</shortName>
        <ecNumber evidence="14 15">4.2.1.9</ecNumber>
    </recommendedName>
</protein>
<dbReference type="HAMAP" id="MF_00012">
    <property type="entry name" value="IlvD"/>
    <property type="match status" value="1"/>
</dbReference>
<dbReference type="NCBIfam" id="TIGR00110">
    <property type="entry name" value="ilvD"/>
    <property type="match status" value="1"/>
</dbReference>
<dbReference type="GO" id="GO:0000287">
    <property type="term" value="F:magnesium ion binding"/>
    <property type="evidence" value="ECO:0007669"/>
    <property type="project" value="UniProtKB-UniRule"/>
</dbReference>
<keyword evidence="6 15" id="KW-0460">Magnesium</keyword>
<evidence type="ECO:0000313" key="19">
    <source>
        <dbReference type="EMBL" id="MBO1318691.1"/>
    </source>
</evidence>
<feature type="binding site" evidence="15">
    <location>
        <position position="139"/>
    </location>
    <ligand>
        <name>Mg(2+)</name>
        <dbReference type="ChEBI" id="CHEBI:18420"/>
    </ligand>
</feature>
<comment type="pathway">
    <text evidence="12 15">Amino-acid biosynthesis; L-valine biosynthesis; L-valine from pyruvate: step 3/4.</text>
</comment>
<comment type="pathway">
    <text evidence="13 15">Amino-acid biosynthesis; L-isoleucine biosynthesis; L-isoleucine from 2-oxobutanoate: step 3/4.</text>
</comment>
<dbReference type="InterPro" id="IPR050165">
    <property type="entry name" value="DHAD_IlvD/Edd"/>
</dbReference>
<evidence type="ECO:0000256" key="3">
    <source>
        <dbReference type="ARBA" id="ARBA00022605"/>
    </source>
</evidence>
<feature type="binding site" description="via carbamate group" evidence="15">
    <location>
        <position position="140"/>
    </location>
    <ligand>
        <name>Mg(2+)</name>
        <dbReference type="ChEBI" id="CHEBI:18420"/>
    </ligand>
</feature>
<feature type="active site" description="Proton acceptor" evidence="15">
    <location>
        <position position="485"/>
    </location>
</feature>
<dbReference type="AlphaFoldDB" id="A0A8J7Q614"/>
<dbReference type="InterPro" id="IPR004404">
    <property type="entry name" value="DihydroxyA_deHydtase"/>
</dbReference>
<comment type="cofactor">
    <cofactor evidence="15">
        <name>[2Fe-2S] cluster</name>
        <dbReference type="ChEBI" id="CHEBI:190135"/>
    </cofactor>
    <text evidence="15">Binds 1 [2Fe-2S] cluster per subunit. This cluster acts as a Lewis acid cofactor.</text>
</comment>
<feature type="domain" description="Dihydroxy-acid/6-phosphogluconate dehydratase C-terminal" evidence="18">
    <location>
        <begin position="378"/>
        <end position="563"/>
    </location>
</feature>
<feature type="binding site" evidence="15">
    <location>
        <position position="65"/>
    </location>
    <ligand>
        <name>[2Fe-2S] cluster</name>
        <dbReference type="ChEBI" id="CHEBI:190135"/>
    </ligand>
</feature>
<dbReference type="Proteomes" id="UP000664417">
    <property type="component" value="Unassembled WGS sequence"/>
</dbReference>
<comment type="caution">
    <text evidence="15">Lacks conserved residue(s) required for the propagation of feature annotation.</text>
</comment>
<dbReference type="FunFam" id="3.50.30.80:FF:000001">
    <property type="entry name" value="Dihydroxy-acid dehydratase"/>
    <property type="match status" value="1"/>
</dbReference>
<evidence type="ECO:0000259" key="17">
    <source>
        <dbReference type="Pfam" id="PF00920"/>
    </source>
</evidence>
<evidence type="ECO:0000259" key="18">
    <source>
        <dbReference type="Pfam" id="PF24877"/>
    </source>
</evidence>
<dbReference type="EMBL" id="JAFREP010000007">
    <property type="protein sequence ID" value="MBO1318691.1"/>
    <property type="molecule type" value="Genomic_DNA"/>
</dbReference>
<dbReference type="SUPFAM" id="SSF52016">
    <property type="entry name" value="LeuD/IlvD-like"/>
    <property type="match status" value="1"/>
</dbReference>
<dbReference type="RefSeq" id="WP_207858339.1">
    <property type="nucleotide sequence ID" value="NZ_JAFREP010000007.1"/>
</dbReference>
<evidence type="ECO:0000256" key="1">
    <source>
        <dbReference type="ARBA" id="ARBA00001946"/>
    </source>
</evidence>
<keyword evidence="4 15" id="KW-0001">2Fe-2S</keyword>
<dbReference type="SUPFAM" id="SSF143975">
    <property type="entry name" value="IlvD/EDD N-terminal domain-like"/>
    <property type="match status" value="1"/>
</dbReference>
<dbReference type="PROSITE" id="PS00886">
    <property type="entry name" value="ILVD_EDD_1"/>
    <property type="match status" value="1"/>
</dbReference>
<keyword evidence="8 15" id="KW-0411">Iron-sulfur</keyword>
<dbReference type="PANTHER" id="PTHR21000:SF5">
    <property type="entry name" value="DIHYDROXY-ACID DEHYDRATASE, MITOCHONDRIAL"/>
    <property type="match status" value="1"/>
</dbReference>
<sequence>MTQSPSPEDPESHDASTRPHLSDAIKKGIARAPARAMLKATGLSDDDLRQPLIAVANTWTEITPCNYHLRELADHVKAGIREAGGTPIEFNTVAVSDGITMGTEGMKASLISREIVADSIELVTKGHFFDAIITIVGCDKTLPGATMALARLNLPSLVLYGGSIHAGRWQDKDVTIQDVFEGVGACLSGKITEAELHDLENKACPGAGACGGQFTANTMATALTVMGLSPLELSEVPAADPRKAEAGRKAGALIMDCWRKDLKARDLITRASLKNAITSVAATGGSTNAVLHFLAIAQEAGADFTIDDFDRVAAETPVFVDLKPGGRFTAPDLERAGGTRLVLQRLKQAGLLEDTPSVSDPSLFAACESAQETADQPVVLSADKPLKPRGGFAILKGSLAPEGCVIKLSGHNRKRHEGPARVFDTEEAAFQAISKDEIQVGDVIVIRYVGPRGGPGMPEMLAVTAALIGAGLGDSVALITDGRFSGATHGFMIGHVAPEAAVGGPIGLIRDGDPIVIDVEQRSLDVQADLSARKAQWQPKPQQLQPGVFSKYAERVGSASFGAMTV</sequence>
<evidence type="ECO:0000313" key="20">
    <source>
        <dbReference type="Proteomes" id="UP000664417"/>
    </source>
</evidence>
<evidence type="ECO:0000256" key="15">
    <source>
        <dbReference type="HAMAP-Rule" id="MF_00012"/>
    </source>
</evidence>
<keyword evidence="10 15" id="KW-0100">Branched-chain amino acid biosynthesis</keyword>
<dbReference type="InterPro" id="IPR020558">
    <property type="entry name" value="DiOHA_6PGluconate_deHydtase_CS"/>
</dbReference>
<feature type="compositionally biased region" description="Basic and acidic residues" evidence="16">
    <location>
        <begin position="10"/>
        <end position="20"/>
    </location>
</feature>
<evidence type="ECO:0000256" key="10">
    <source>
        <dbReference type="ARBA" id="ARBA00023304"/>
    </source>
</evidence>
<evidence type="ECO:0000256" key="13">
    <source>
        <dbReference type="ARBA" id="ARBA00029437"/>
    </source>
</evidence>
<organism evidence="19 20">
    <name type="scientific">Acanthopleuribacter pedis</name>
    <dbReference type="NCBI Taxonomy" id="442870"/>
    <lineage>
        <taxon>Bacteria</taxon>
        <taxon>Pseudomonadati</taxon>
        <taxon>Acidobacteriota</taxon>
        <taxon>Holophagae</taxon>
        <taxon>Acanthopleuribacterales</taxon>
        <taxon>Acanthopleuribacteraceae</taxon>
        <taxon>Acanthopleuribacter</taxon>
    </lineage>
</organism>
<evidence type="ECO:0000256" key="6">
    <source>
        <dbReference type="ARBA" id="ARBA00022842"/>
    </source>
</evidence>
<dbReference type="UniPathway" id="UPA00049">
    <property type="reaction ID" value="UER00061"/>
</dbReference>
<dbReference type="UniPathway" id="UPA00047">
    <property type="reaction ID" value="UER00057"/>
</dbReference>
<keyword evidence="9 15" id="KW-0456">Lyase</keyword>
<dbReference type="InterPro" id="IPR042096">
    <property type="entry name" value="Dihydro-acid_dehy_C"/>
</dbReference>
<evidence type="ECO:0000256" key="11">
    <source>
        <dbReference type="ARBA" id="ARBA00029304"/>
    </source>
</evidence>
<evidence type="ECO:0000256" key="2">
    <source>
        <dbReference type="ARBA" id="ARBA00006486"/>
    </source>
</evidence>
<dbReference type="EC" id="4.2.1.9" evidence="14 15"/>
<dbReference type="PROSITE" id="PS00887">
    <property type="entry name" value="ILVD_EDD_2"/>
    <property type="match status" value="1"/>
</dbReference>
<evidence type="ECO:0000256" key="5">
    <source>
        <dbReference type="ARBA" id="ARBA00022723"/>
    </source>
</evidence>
<gene>
    <name evidence="15 19" type="primary">ilvD</name>
    <name evidence="19" type="ORF">J3U88_09485</name>
</gene>
<dbReference type="InterPro" id="IPR037237">
    <property type="entry name" value="IlvD/EDD_N"/>
</dbReference>
<dbReference type="Gene3D" id="3.50.30.80">
    <property type="entry name" value="IlvD/EDD C-terminal domain-like"/>
    <property type="match status" value="1"/>
</dbReference>
<comment type="cofactor">
    <cofactor evidence="1 15">
        <name>Mg(2+)</name>
        <dbReference type="ChEBI" id="CHEBI:18420"/>
    </cofactor>
</comment>
<keyword evidence="20" id="KW-1185">Reference proteome</keyword>
<keyword evidence="3 15" id="KW-0028">Amino-acid biosynthesis</keyword>
<evidence type="ECO:0000256" key="8">
    <source>
        <dbReference type="ARBA" id="ARBA00023014"/>
    </source>
</evidence>
<comment type="function">
    <text evidence="15">Functions in the biosynthesis of branched-chain amino acids. Catalyzes the dehydration of (2R,3R)-2,3-dihydroxy-3-methylpentanoate (2,3-dihydroxy-3-methylvalerate) into 2-oxo-3-methylpentanoate (2-oxo-3-methylvalerate) and of (2R)-2,3-dihydroxy-3-methylbutanoate (2,3-dihydroxyisovalerate) into 2-oxo-3-methylbutanoate (2-oxoisovalerate), the penultimate precursor to L-isoleucine and L-valine, respectively.</text>
</comment>
<evidence type="ECO:0000256" key="12">
    <source>
        <dbReference type="ARBA" id="ARBA00029436"/>
    </source>
</evidence>
<evidence type="ECO:0000256" key="7">
    <source>
        <dbReference type="ARBA" id="ARBA00023004"/>
    </source>
</evidence>
<dbReference type="InterPro" id="IPR056740">
    <property type="entry name" value="ILV_EDD_C"/>
</dbReference>
<dbReference type="GO" id="GO:0051537">
    <property type="term" value="F:2 iron, 2 sulfur cluster binding"/>
    <property type="evidence" value="ECO:0007669"/>
    <property type="project" value="UniProtKB-UniRule"/>
</dbReference>
<feature type="binding site" evidence="15">
    <location>
        <position position="97"/>
    </location>
    <ligand>
        <name>Mg(2+)</name>
        <dbReference type="ChEBI" id="CHEBI:18420"/>
    </ligand>
</feature>
<dbReference type="GO" id="GO:0009097">
    <property type="term" value="P:isoleucine biosynthetic process"/>
    <property type="evidence" value="ECO:0007669"/>
    <property type="project" value="UniProtKB-UniRule"/>
</dbReference>
<dbReference type="InterPro" id="IPR000581">
    <property type="entry name" value="ILV_EDD_N"/>
</dbReference>
<comment type="caution">
    <text evidence="19">The sequence shown here is derived from an EMBL/GenBank/DDBJ whole genome shotgun (WGS) entry which is preliminary data.</text>
</comment>
<feature type="binding site" evidence="15">
    <location>
        <position position="459"/>
    </location>
    <ligand>
        <name>Mg(2+)</name>
        <dbReference type="ChEBI" id="CHEBI:18420"/>
    </ligand>
</feature>
<comment type="catalytic activity">
    <reaction evidence="15">
        <text>(2R,3R)-2,3-dihydroxy-3-methylpentanoate = (S)-3-methyl-2-oxopentanoate + H2O</text>
        <dbReference type="Rhea" id="RHEA:27694"/>
        <dbReference type="ChEBI" id="CHEBI:15377"/>
        <dbReference type="ChEBI" id="CHEBI:35146"/>
        <dbReference type="ChEBI" id="CHEBI:49258"/>
        <dbReference type="EC" id="4.2.1.9"/>
    </reaction>
</comment>
<name>A0A8J7Q614_9BACT</name>
<dbReference type="Pfam" id="PF00920">
    <property type="entry name" value="ILVD_EDD_N"/>
    <property type="match status" value="1"/>
</dbReference>
<keyword evidence="5 15" id="KW-0479">Metal-binding</keyword>
<keyword evidence="7 15" id="KW-0408">Iron</keyword>
<dbReference type="NCBIfam" id="NF002068">
    <property type="entry name" value="PRK00911.1"/>
    <property type="match status" value="1"/>
</dbReference>
<reference evidence="19" key="1">
    <citation type="submission" date="2021-03" db="EMBL/GenBank/DDBJ databases">
        <authorList>
            <person name="Wang G."/>
        </authorList>
    </citation>
    <scope>NUCLEOTIDE SEQUENCE</scope>
    <source>
        <strain evidence="19">KCTC 12899</strain>
    </source>
</reference>
<feature type="domain" description="Dihydroxy-acid/6-phosphogluconate dehydratase N-terminal" evidence="17">
    <location>
        <begin position="50"/>
        <end position="360"/>
    </location>
</feature>
<feature type="modified residue" description="N6-carboxylysine" evidence="15">
    <location>
        <position position="140"/>
    </location>
</feature>
<dbReference type="GO" id="GO:0009099">
    <property type="term" value="P:L-valine biosynthetic process"/>
    <property type="evidence" value="ECO:0007669"/>
    <property type="project" value="UniProtKB-UniRule"/>
</dbReference>
<proteinExistence type="inferred from homology"/>
<evidence type="ECO:0000256" key="9">
    <source>
        <dbReference type="ARBA" id="ARBA00023239"/>
    </source>
</evidence>
<comment type="similarity">
    <text evidence="2 15">Belongs to the IlvD/Edd family.</text>
</comment>
<comment type="subunit">
    <text evidence="15">Homodimer.</text>
</comment>
<evidence type="ECO:0000256" key="16">
    <source>
        <dbReference type="SAM" id="MobiDB-lite"/>
    </source>
</evidence>
<comment type="catalytic activity">
    <reaction evidence="11">
        <text>(2R)-2,3-dihydroxy-3-methylbutanoate = 3-methyl-2-oxobutanoate + H2O</text>
        <dbReference type="Rhea" id="RHEA:24809"/>
        <dbReference type="ChEBI" id="CHEBI:11851"/>
        <dbReference type="ChEBI" id="CHEBI:15377"/>
        <dbReference type="ChEBI" id="CHEBI:49072"/>
        <dbReference type="EC" id="4.2.1.9"/>
    </reaction>
    <physiologicalReaction direction="left-to-right" evidence="11">
        <dbReference type="Rhea" id="RHEA:24810"/>
    </physiologicalReaction>
</comment>